<evidence type="ECO:0000313" key="3">
    <source>
        <dbReference type="Proteomes" id="UP000471293"/>
    </source>
</evidence>
<dbReference type="EMBL" id="JAAGLQ010000179">
    <property type="protein sequence ID" value="NEA15623.1"/>
    <property type="molecule type" value="Genomic_DNA"/>
</dbReference>
<feature type="compositionally biased region" description="Basic and acidic residues" evidence="1">
    <location>
        <begin position="15"/>
        <end position="28"/>
    </location>
</feature>
<dbReference type="RefSeq" id="WP_164343652.1">
    <property type="nucleotide sequence ID" value="NZ_JAAGLQ010000179.1"/>
</dbReference>
<gene>
    <name evidence="2" type="ORF">G3I29_08765</name>
</gene>
<organism evidence="2 3">
    <name type="scientific">Streptomyces halstedii</name>
    <dbReference type="NCBI Taxonomy" id="1944"/>
    <lineage>
        <taxon>Bacteria</taxon>
        <taxon>Bacillati</taxon>
        <taxon>Actinomycetota</taxon>
        <taxon>Actinomycetes</taxon>
        <taxon>Kitasatosporales</taxon>
        <taxon>Streptomycetaceae</taxon>
        <taxon>Streptomyces</taxon>
    </lineage>
</organism>
<comment type="caution">
    <text evidence="2">The sequence shown here is derived from an EMBL/GenBank/DDBJ whole genome shotgun (WGS) entry which is preliminary data.</text>
</comment>
<dbReference type="AlphaFoldDB" id="A0A6N9U0N3"/>
<dbReference type="Proteomes" id="UP000471293">
    <property type="component" value="Unassembled WGS sequence"/>
</dbReference>
<proteinExistence type="predicted"/>
<evidence type="ECO:0000256" key="1">
    <source>
        <dbReference type="SAM" id="MobiDB-lite"/>
    </source>
</evidence>
<sequence length="210" mass="22831">MPKNQSTASKRARLAAREGAKFTAARREPDDAARTYSYIPTGEAGDDHVWARLSEDCRDCPCHAARVCADGLWHLASRPGYTDGAAYADPCPCEEAAKIPEPRRLTITFKGITRTLDATYHRHGMLRGYLRVLGYPFAAEPEDGTAANRCGMVLTRSKVMRTARDDHGDTWLANLRGSVGGRPAVITGWWSPGAADASAGARSSEAPRNR</sequence>
<accession>A0A6N9U0N3</accession>
<name>A0A6N9U0N3_STRHA</name>
<protein>
    <submittedName>
        <fullName evidence="2">Uncharacterized protein</fullName>
    </submittedName>
</protein>
<evidence type="ECO:0000313" key="2">
    <source>
        <dbReference type="EMBL" id="NEA15623.1"/>
    </source>
</evidence>
<reference evidence="2 3" key="1">
    <citation type="submission" date="2020-01" db="EMBL/GenBank/DDBJ databases">
        <title>Insect and environment-associated Actinomycetes.</title>
        <authorList>
            <person name="Currrie C."/>
            <person name="Chevrette M."/>
            <person name="Carlson C."/>
            <person name="Stubbendieck R."/>
            <person name="Wendt-Pienkowski E."/>
        </authorList>
    </citation>
    <scope>NUCLEOTIDE SEQUENCE [LARGE SCALE GENOMIC DNA]</scope>
    <source>
        <strain evidence="2 3">SID11342</strain>
    </source>
</reference>
<feature type="region of interest" description="Disordered" evidence="1">
    <location>
        <begin position="1"/>
        <end position="28"/>
    </location>
</feature>